<evidence type="ECO:0000313" key="4">
    <source>
        <dbReference type="EMBL" id="CAK51214.1"/>
    </source>
</evidence>
<protein>
    <submittedName>
        <fullName evidence="4">Putative membrane protein</fullName>
    </submittedName>
</protein>
<feature type="domain" description="DUF8108" evidence="3">
    <location>
        <begin position="87"/>
        <end position="114"/>
    </location>
</feature>
<accession>Q0JWF2</accession>
<dbReference type="EMBL" id="AM279695">
    <property type="protein sequence ID" value="CAK51214.1"/>
    <property type="molecule type" value="Genomic_DNA"/>
</dbReference>
<feature type="compositionally biased region" description="Low complexity" evidence="1">
    <location>
        <begin position="21"/>
        <end position="52"/>
    </location>
</feature>
<gene>
    <name evidence="4" type="ORF">DSMT0133</name>
</gene>
<dbReference type="Pfam" id="PF26438">
    <property type="entry name" value="DUF8108_N"/>
    <property type="match status" value="1"/>
</dbReference>
<dbReference type="AlphaFoldDB" id="Q0JWF2"/>
<evidence type="ECO:0000259" key="3">
    <source>
        <dbReference type="Pfam" id="PF26438"/>
    </source>
</evidence>
<proteinExistence type="predicted"/>
<keyword evidence="2" id="KW-0472">Membrane</keyword>
<keyword evidence="2" id="KW-1133">Transmembrane helix</keyword>
<evidence type="ECO:0000256" key="2">
    <source>
        <dbReference type="SAM" id="Phobius"/>
    </source>
</evidence>
<evidence type="ECO:0000256" key="1">
    <source>
        <dbReference type="SAM" id="MobiDB-lite"/>
    </source>
</evidence>
<dbReference type="EMBL" id="AM279694">
    <property type="protein sequence ID" value="CAK50976.1"/>
    <property type="molecule type" value="Genomic_DNA"/>
</dbReference>
<dbReference type="InterPro" id="IPR058962">
    <property type="entry name" value="DUF8108_N"/>
</dbReference>
<name>Q0JWF2_STRAM</name>
<sequence length="124" mass="13701">MVQPSTCEREGASVNTPNQPPQQYGQQAYGQQAYGQQAYGQPPQPQYGQQGYPQPPQPYAPQPIIINNNVSAAASASAAAFAGGYGRRKRQSFWAHFWLFLFTAGLGNIAYAWYVSDWNKKRGL</sequence>
<feature type="region of interest" description="Disordered" evidence="1">
    <location>
        <begin position="1"/>
        <end position="60"/>
    </location>
</feature>
<keyword evidence="2" id="KW-0812">Transmembrane</keyword>
<feature type="transmembrane region" description="Helical" evidence="2">
    <location>
        <begin position="93"/>
        <end position="114"/>
    </location>
</feature>
<reference evidence="4" key="1">
    <citation type="journal article" date="2006" name="J. Bacteriol.">
        <title>Intraspecific variability of the terminal inverted repeats of the linear chromosome of Streptomyces ambofaciens.</title>
        <authorList>
            <person name="Choulet F."/>
            <person name="Gallois A."/>
            <person name="Aigle B."/>
            <person name="Mangenot S."/>
            <person name="Gerbaud C."/>
            <person name="Truong C."/>
            <person name="Francou F.X."/>
            <person name="Borges F."/>
            <person name="Fourrier C."/>
            <person name="Guerineau M."/>
            <person name="Decaris B."/>
            <person name="Barbe V."/>
            <person name="Pernodet J.L."/>
            <person name="Leblond P."/>
        </authorList>
    </citation>
    <scope>NUCLEOTIDE SEQUENCE</scope>
    <source>
        <strain evidence="4">DSM40697</strain>
    </source>
</reference>
<organism evidence="4">
    <name type="scientific">Streptomyces ambofaciens</name>
    <dbReference type="NCBI Taxonomy" id="1889"/>
    <lineage>
        <taxon>Bacteria</taxon>
        <taxon>Bacillati</taxon>
        <taxon>Actinomycetota</taxon>
        <taxon>Actinomycetes</taxon>
        <taxon>Kitasatosporales</taxon>
        <taxon>Streptomycetaceae</taxon>
        <taxon>Streptomyces</taxon>
    </lineage>
</organism>